<dbReference type="InterPro" id="IPR015422">
    <property type="entry name" value="PyrdxlP-dep_Trfase_small"/>
</dbReference>
<accession>A0A8J3MZY4</accession>
<reference evidence="5" key="1">
    <citation type="submission" date="2020-10" db="EMBL/GenBank/DDBJ databases">
        <title>Taxonomic study of unclassified bacteria belonging to the class Ktedonobacteria.</title>
        <authorList>
            <person name="Yabe S."/>
            <person name="Wang C.M."/>
            <person name="Zheng Y."/>
            <person name="Sakai Y."/>
            <person name="Cavaletti L."/>
            <person name="Monciardini P."/>
            <person name="Donadio S."/>
        </authorList>
    </citation>
    <scope>NUCLEOTIDE SEQUENCE</scope>
    <source>
        <strain evidence="5">ID150040</strain>
    </source>
</reference>
<keyword evidence="6" id="KW-1185">Reference proteome</keyword>
<dbReference type="AlphaFoldDB" id="A0A8J3MZY4"/>
<dbReference type="InterPro" id="IPR010111">
    <property type="entry name" value="Kynureninase"/>
</dbReference>
<name>A0A8J3MZY4_9CHLR</name>
<evidence type="ECO:0000313" key="5">
    <source>
        <dbReference type="EMBL" id="GHO93624.1"/>
    </source>
</evidence>
<evidence type="ECO:0000259" key="4">
    <source>
        <dbReference type="Pfam" id="PF00266"/>
    </source>
</evidence>
<evidence type="ECO:0000313" key="6">
    <source>
        <dbReference type="Proteomes" id="UP000597444"/>
    </source>
</evidence>
<dbReference type="InterPro" id="IPR015424">
    <property type="entry name" value="PyrdxlP-dep_Trfase"/>
</dbReference>
<dbReference type="GO" id="GO:0043420">
    <property type="term" value="P:anthranilate metabolic process"/>
    <property type="evidence" value="ECO:0007669"/>
    <property type="project" value="TreeGrafter"/>
</dbReference>
<dbReference type="PANTHER" id="PTHR14084">
    <property type="entry name" value="KYNURENINASE"/>
    <property type="match status" value="1"/>
</dbReference>
<dbReference type="Gene3D" id="3.40.640.10">
    <property type="entry name" value="Type I PLP-dependent aspartate aminotransferase-like (Major domain)"/>
    <property type="match status" value="1"/>
</dbReference>
<proteinExistence type="predicted"/>
<feature type="domain" description="Aminotransferase class V" evidence="4">
    <location>
        <begin position="67"/>
        <end position="353"/>
    </location>
</feature>
<dbReference type="Pfam" id="PF00266">
    <property type="entry name" value="Aminotran_5"/>
    <property type="match status" value="1"/>
</dbReference>
<dbReference type="InterPro" id="IPR000192">
    <property type="entry name" value="Aminotrans_V_dom"/>
</dbReference>
<keyword evidence="3" id="KW-0663">Pyridoxal phosphate</keyword>
<dbReference type="InterPro" id="IPR015421">
    <property type="entry name" value="PyrdxlP-dep_Trfase_major"/>
</dbReference>
<comment type="caution">
    <text evidence="5">The sequence shown here is derived from an EMBL/GenBank/DDBJ whole genome shotgun (WGS) entry which is preliminary data.</text>
</comment>
<dbReference type="SUPFAM" id="SSF53383">
    <property type="entry name" value="PLP-dependent transferases"/>
    <property type="match status" value="1"/>
</dbReference>
<evidence type="ECO:0000256" key="1">
    <source>
        <dbReference type="ARBA" id="ARBA00022642"/>
    </source>
</evidence>
<dbReference type="PANTHER" id="PTHR14084:SF0">
    <property type="entry name" value="KYNURENINASE"/>
    <property type="match status" value="1"/>
</dbReference>
<dbReference type="GO" id="GO:0030170">
    <property type="term" value="F:pyridoxal phosphate binding"/>
    <property type="evidence" value="ECO:0007669"/>
    <property type="project" value="InterPro"/>
</dbReference>
<dbReference type="Gene3D" id="3.90.1150.10">
    <property type="entry name" value="Aspartate Aminotransferase, domain 1"/>
    <property type="match status" value="1"/>
</dbReference>
<evidence type="ECO:0000256" key="3">
    <source>
        <dbReference type="ARBA" id="ARBA00022898"/>
    </source>
</evidence>
<dbReference type="GO" id="GO:0030429">
    <property type="term" value="F:kynureninase activity"/>
    <property type="evidence" value="ECO:0007669"/>
    <property type="project" value="InterPro"/>
</dbReference>
<organism evidence="5 6">
    <name type="scientific">Reticulibacter mediterranei</name>
    <dbReference type="NCBI Taxonomy" id="2778369"/>
    <lineage>
        <taxon>Bacteria</taxon>
        <taxon>Bacillati</taxon>
        <taxon>Chloroflexota</taxon>
        <taxon>Ktedonobacteria</taxon>
        <taxon>Ktedonobacterales</taxon>
        <taxon>Reticulibacteraceae</taxon>
        <taxon>Reticulibacter</taxon>
    </lineage>
</organism>
<dbReference type="EMBL" id="BNJK01000001">
    <property type="protein sequence ID" value="GHO93624.1"/>
    <property type="molecule type" value="Genomic_DNA"/>
</dbReference>
<keyword evidence="1" id="KW-0662">Pyridine nucleotide biosynthesis</keyword>
<dbReference type="GO" id="GO:0005737">
    <property type="term" value="C:cytoplasm"/>
    <property type="evidence" value="ECO:0007669"/>
    <property type="project" value="InterPro"/>
</dbReference>
<dbReference type="GO" id="GO:0019441">
    <property type="term" value="P:L-tryptophan catabolic process to kynurenine"/>
    <property type="evidence" value="ECO:0007669"/>
    <property type="project" value="TreeGrafter"/>
</dbReference>
<keyword evidence="2" id="KW-0378">Hydrolase</keyword>
<gene>
    <name evidence="5" type="ORF">KSF_036720</name>
</gene>
<evidence type="ECO:0000256" key="2">
    <source>
        <dbReference type="ARBA" id="ARBA00022801"/>
    </source>
</evidence>
<dbReference type="GO" id="GO:0009435">
    <property type="term" value="P:NAD+ biosynthetic process"/>
    <property type="evidence" value="ECO:0007669"/>
    <property type="project" value="InterPro"/>
</dbReference>
<dbReference type="RefSeq" id="WP_220204401.1">
    <property type="nucleotide sequence ID" value="NZ_BNJK01000001.1"/>
</dbReference>
<protein>
    <recommendedName>
        <fullName evidence="4">Aminotransferase class V domain-containing protein</fullName>
    </recommendedName>
</protein>
<sequence>MINSLVAPDRFIMPPNTVSYLAGPLGGLAWKTANEAAKQYFLTLASGTRIEEVFAQVEEEIYPLLARQVAGTPKDVSIAFALNVTEALIKLLDCIEASLDAQHNIVTPSTAYSSLRLLAKSLRQRRGTQLRQPEGTTDDVIGAIDEQTRLIIIEEFDTQYCEMLDLARIADVARSVGARLVVDASQLIGIFPLDFHHFDVAVSTAYKGLLGASNGCTPIFLNRARWQPGAIRPSYAGRNSIQMESEESFLFKDDPGARLQPGGLNWLGIFLLLDSLRNMQELRLELEDIAQHVLALTTEIVLALKDLARTNDQLTLDIIAGKNPLLRGPHATIRMQRASAKLVCERLAERGIYLSYDSTGLRLGPRIHNSSTDVERAVKHLGEVLLELSYNPLDPTWVAG</sequence>
<dbReference type="Proteomes" id="UP000597444">
    <property type="component" value="Unassembled WGS sequence"/>
</dbReference>